<gene>
    <name evidence="3" type="ordered locus">Sulac_1990</name>
</gene>
<dbReference type="InterPro" id="IPR000361">
    <property type="entry name" value="ATAP_core_dom"/>
</dbReference>
<protein>
    <submittedName>
        <fullName evidence="3">Iron-sulfur cluster assembly accessory protein</fullName>
    </submittedName>
</protein>
<dbReference type="STRING" id="679936.Sulac_1990"/>
<dbReference type="Pfam" id="PF01521">
    <property type="entry name" value="Fe-S_biosyn"/>
    <property type="match status" value="1"/>
</dbReference>
<dbReference type="PANTHER" id="PTHR10072">
    <property type="entry name" value="IRON-SULFUR CLUSTER ASSEMBLY PROTEIN"/>
    <property type="match status" value="1"/>
</dbReference>
<keyword evidence="4" id="KW-1185">Reference proteome</keyword>
<dbReference type="PANTHER" id="PTHR10072:SF41">
    <property type="entry name" value="IRON-SULFUR CLUSTER ASSEMBLY 1 HOMOLOG, MITOCHONDRIAL"/>
    <property type="match status" value="1"/>
</dbReference>
<proteinExistence type="inferred from homology"/>
<dbReference type="GO" id="GO:0016226">
    <property type="term" value="P:iron-sulfur cluster assembly"/>
    <property type="evidence" value="ECO:0007669"/>
    <property type="project" value="InterPro"/>
</dbReference>
<feature type="domain" description="Core" evidence="2">
    <location>
        <begin position="3"/>
        <end position="104"/>
    </location>
</feature>
<accession>G8U1G0</accession>
<dbReference type="Gene3D" id="2.60.300.12">
    <property type="entry name" value="HesB-like domain"/>
    <property type="match status" value="1"/>
</dbReference>
<dbReference type="AlphaFoldDB" id="G8U1G0"/>
<dbReference type="InterPro" id="IPR050322">
    <property type="entry name" value="Fe-S_cluster_asmbl/transfer"/>
</dbReference>
<evidence type="ECO:0000259" key="2">
    <source>
        <dbReference type="Pfam" id="PF01521"/>
    </source>
</evidence>
<dbReference type="SUPFAM" id="SSF89360">
    <property type="entry name" value="HesB-like domain"/>
    <property type="match status" value="1"/>
</dbReference>
<evidence type="ECO:0000313" key="3">
    <source>
        <dbReference type="EMBL" id="AEW05480.1"/>
    </source>
</evidence>
<dbReference type="KEGG" id="sap:Sulac_1990"/>
<dbReference type="InterPro" id="IPR035903">
    <property type="entry name" value="HesB-like_dom_sf"/>
</dbReference>
<organism evidence="3 4">
    <name type="scientific">Sulfobacillus acidophilus (strain ATCC 700253 / DSM 10332 / NAL)</name>
    <dbReference type="NCBI Taxonomy" id="679936"/>
    <lineage>
        <taxon>Bacteria</taxon>
        <taxon>Bacillati</taxon>
        <taxon>Bacillota</taxon>
        <taxon>Clostridia</taxon>
        <taxon>Eubacteriales</taxon>
        <taxon>Clostridiales Family XVII. Incertae Sedis</taxon>
        <taxon>Sulfobacillus</taxon>
    </lineage>
</organism>
<evidence type="ECO:0000313" key="4">
    <source>
        <dbReference type="Proteomes" id="UP000005439"/>
    </source>
</evidence>
<comment type="similarity">
    <text evidence="1">Belongs to the HesB/IscA family.</text>
</comment>
<dbReference type="NCBIfam" id="TIGR00049">
    <property type="entry name" value="iron-sulfur cluster assembly accessory protein"/>
    <property type="match status" value="1"/>
</dbReference>
<evidence type="ECO:0000256" key="1">
    <source>
        <dbReference type="ARBA" id="ARBA00006718"/>
    </source>
</evidence>
<dbReference type="Proteomes" id="UP000005439">
    <property type="component" value="Chromosome"/>
</dbReference>
<dbReference type="GO" id="GO:0051537">
    <property type="term" value="F:2 iron, 2 sulfur cluster binding"/>
    <property type="evidence" value="ECO:0007669"/>
    <property type="project" value="UniProtKB-ARBA"/>
</dbReference>
<dbReference type="EMBL" id="CP003179">
    <property type="protein sequence ID" value="AEW05480.1"/>
    <property type="molecule type" value="Genomic_DNA"/>
</dbReference>
<reference evidence="4" key="1">
    <citation type="submission" date="2011-12" db="EMBL/GenBank/DDBJ databases">
        <title>The complete genome of chromosome of Sulfobacillus acidophilus DSM 10332.</title>
        <authorList>
            <person name="Lucas S."/>
            <person name="Han J."/>
            <person name="Lapidus A."/>
            <person name="Bruce D."/>
            <person name="Goodwin L."/>
            <person name="Pitluck S."/>
            <person name="Peters L."/>
            <person name="Kyrpides N."/>
            <person name="Mavromatis K."/>
            <person name="Ivanova N."/>
            <person name="Mikhailova N."/>
            <person name="Chertkov O."/>
            <person name="Saunders E."/>
            <person name="Detter J.C."/>
            <person name="Tapia R."/>
            <person name="Han C."/>
            <person name="Land M."/>
            <person name="Hauser L."/>
            <person name="Markowitz V."/>
            <person name="Cheng J.-F."/>
            <person name="Hugenholtz P."/>
            <person name="Woyke T."/>
            <person name="Wu D."/>
            <person name="Pukall R."/>
            <person name="Gehrich-Schroeter G."/>
            <person name="Schneider S."/>
            <person name="Klenk H.-P."/>
            <person name="Eisen J.A."/>
        </authorList>
    </citation>
    <scope>NUCLEOTIDE SEQUENCE [LARGE SCALE GENOMIC DNA]</scope>
    <source>
        <strain evidence="4">ATCC 700253 / DSM 10332 / NAL</strain>
    </source>
</reference>
<reference evidence="3 4" key="2">
    <citation type="journal article" date="2012" name="Stand. Genomic Sci.">
        <title>Complete genome sequence of the moderately thermophilic mineral-sulfide-oxidizing firmicute Sulfobacillus acidophilus type strain (NAL(T)).</title>
        <authorList>
            <person name="Anderson I."/>
            <person name="Chertkov O."/>
            <person name="Chen A."/>
            <person name="Saunders E."/>
            <person name="Lapidus A."/>
            <person name="Nolan M."/>
            <person name="Lucas S."/>
            <person name="Hammon N."/>
            <person name="Deshpande S."/>
            <person name="Cheng J.F."/>
            <person name="Han C."/>
            <person name="Tapia R."/>
            <person name="Goodwin L.A."/>
            <person name="Pitluck S."/>
            <person name="Liolios K."/>
            <person name="Pagani I."/>
            <person name="Ivanova N."/>
            <person name="Mikhailova N."/>
            <person name="Pati A."/>
            <person name="Palaniappan K."/>
            <person name="Land M."/>
            <person name="Pan C."/>
            <person name="Rohde M."/>
            <person name="Pukall R."/>
            <person name="Goker M."/>
            <person name="Detter J.C."/>
            <person name="Woyke T."/>
            <person name="Bristow J."/>
            <person name="Eisen J.A."/>
            <person name="Markowitz V."/>
            <person name="Hugenholtz P."/>
            <person name="Kyrpides N.C."/>
            <person name="Klenk H.P."/>
            <person name="Mavromatis K."/>
        </authorList>
    </citation>
    <scope>NUCLEOTIDE SEQUENCE [LARGE SCALE GENOMIC DNA]</scope>
    <source>
        <strain evidence="4">ATCC 700253 / DSM 10332 / NAL</strain>
    </source>
</reference>
<dbReference type="HOGENOM" id="CLU_069054_5_2_9"/>
<sequence>MAMNLVITPEAEEALSRLAENKRADYVRIAAAQTCGCGSIGYRMHWEEERSPDDAVVEARGLALLVDPDSQPHLDGGIIDYKKSELSEGFFISNPNAPQGGCGCGGH</sequence>
<dbReference type="PATRIC" id="fig|679936.5.peg.2054"/>
<name>G8U1G0_SULAD</name>
<dbReference type="InterPro" id="IPR016092">
    <property type="entry name" value="ATAP"/>
</dbReference>
<dbReference type="GO" id="GO:0005737">
    <property type="term" value="C:cytoplasm"/>
    <property type="evidence" value="ECO:0007669"/>
    <property type="project" value="TreeGrafter"/>
</dbReference>